<dbReference type="RefSeq" id="WP_272650472.1">
    <property type="nucleotide sequence ID" value="NZ_JAZDDG010000002.1"/>
</dbReference>
<evidence type="ECO:0000256" key="1">
    <source>
        <dbReference type="SAM" id="Phobius"/>
    </source>
</evidence>
<accession>A0ABU7IRQ6</accession>
<dbReference type="InterPro" id="IPR011256">
    <property type="entry name" value="Reg_factor_effector_dom_sf"/>
</dbReference>
<evidence type="ECO:0000313" key="2">
    <source>
        <dbReference type="EMBL" id="MEE1975657.1"/>
    </source>
</evidence>
<keyword evidence="1" id="KW-0472">Membrane</keyword>
<reference evidence="2 3" key="1">
    <citation type="submission" date="2024-01" db="EMBL/GenBank/DDBJ databases">
        <title>Maribacter spp. originated from different algae showed divergent polysaccharides utilization ability.</title>
        <authorList>
            <person name="Wang H."/>
            <person name="Wu Y."/>
        </authorList>
    </citation>
    <scope>NUCLEOTIDE SEQUENCE [LARGE SCALE GENOMIC DNA]</scope>
    <source>
        <strain evidence="2 3">PR1</strain>
    </source>
</reference>
<feature type="transmembrane region" description="Helical" evidence="1">
    <location>
        <begin position="7"/>
        <end position="22"/>
    </location>
</feature>
<keyword evidence="1" id="KW-0812">Transmembrane</keyword>
<proteinExistence type="predicted"/>
<organism evidence="2 3">
    <name type="scientific">Maribacter cobaltidurans</name>
    <dbReference type="NCBI Taxonomy" id="1178778"/>
    <lineage>
        <taxon>Bacteria</taxon>
        <taxon>Pseudomonadati</taxon>
        <taxon>Bacteroidota</taxon>
        <taxon>Flavobacteriia</taxon>
        <taxon>Flavobacteriales</taxon>
        <taxon>Flavobacteriaceae</taxon>
        <taxon>Maribacter</taxon>
    </lineage>
</organism>
<dbReference type="SUPFAM" id="SSF55136">
    <property type="entry name" value="Probable bacterial effector-binding domain"/>
    <property type="match status" value="1"/>
</dbReference>
<dbReference type="Proteomes" id="UP001356308">
    <property type="component" value="Unassembled WGS sequence"/>
</dbReference>
<comment type="caution">
    <text evidence="2">The sequence shown here is derived from an EMBL/GenBank/DDBJ whole genome shotgun (WGS) entry which is preliminary data.</text>
</comment>
<protein>
    <submittedName>
        <fullName evidence="2">AraC family transcriptional regulator</fullName>
    </submittedName>
</protein>
<dbReference type="Gene3D" id="3.20.80.10">
    <property type="entry name" value="Regulatory factor, effector binding domain"/>
    <property type="match status" value="1"/>
</dbReference>
<gene>
    <name evidence="2" type="ORF">V1I91_06225</name>
</gene>
<dbReference type="EMBL" id="JAZDDG010000002">
    <property type="protein sequence ID" value="MEE1975657.1"/>
    <property type="molecule type" value="Genomic_DNA"/>
</dbReference>
<name>A0ABU7IRQ6_9FLAO</name>
<keyword evidence="3" id="KW-1185">Reference proteome</keyword>
<keyword evidence="1" id="KW-1133">Transmembrane helix</keyword>
<evidence type="ECO:0000313" key="3">
    <source>
        <dbReference type="Proteomes" id="UP001356308"/>
    </source>
</evidence>
<sequence>MKKGIKILVIIISILIVWYLFFKPSDYTINFSSKSLPGTINQSLKLWGKGIKNSTSPKQEDPLNILQTFTFSDSVHQYNWTIIPINDSLSKVSVGVKDDNLMHSIVNKLKVPFSKTDFVKRSEKTVYDFMTVLKDHVDNFKVTIIGEEEMPAKLLAYVTITKEQVHKAQGMMNNTNFISDVLLKNKIEFDGLPMVEVVSWDKKNDSLTYNFGFPVKKMDTLPDLGEIKFKNLESKKGIKAIFNGNYISSDRAWYALINHAKKNNIKVTETPLEVFHNNPQMGGDTRKWVTEVYLPIDSSPSID</sequence>